<dbReference type="PANTHER" id="PTHR30371">
    <property type="entry name" value="SEC-INDEPENDENT PROTEIN TRANSLOCASE PROTEIN TATC"/>
    <property type="match status" value="1"/>
</dbReference>
<gene>
    <name evidence="5" type="primary">tatC</name>
    <name evidence="7" type="ordered locus">Huta_1032</name>
</gene>
<reference evidence="7 8" key="1">
    <citation type="journal article" date="2009" name="Stand. Genomic Sci.">
        <title>Complete genome sequence of Halorhabdus utahensis type strain (AX-2).</title>
        <authorList>
            <person name="Anderson I."/>
            <person name="Tindall B.J."/>
            <person name="Pomrenke H."/>
            <person name="Goker M."/>
            <person name="Lapidus A."/>
            <person name="Nolan M."/>
            <person name="Copeland A."/>
            <person name="Glavina Del Rio T."/>
            <person name="Chen F."/>
            <person name="Tice H."/>
            <person name="Cheng J.F."/>
            <person name="Lucas S."/>
            <person name="Chertkov O."/>
            <person name="Bruce D."/>
            <person name="Brettin T."/>
            <person name="Detter J.C."/>
            <person name="Han C."/>
            <person name="Goodwin L."/>
            <person name="Land M."/>
            <person name="Hauser L."/>
            <person name="Chang Y.J."/>
            <person name="Jeffries C.D."/>
            <person name="Pitluck S."/>
            <person name="Pati A."/>
            <person name="Mavromatis K."/>
            <person name="Ivanova N."/>
            <person name="Ovchinnikova G."/>
            <person name="Chen A."/>
            <person name="Palaniappan K."/>
            <person name="Chain P."/>
            <person name="Rohde M."/>
            <person name="Bristow J."/>
            <person name="Eisen J.A."/>
            <person name="Markowitz V."/>
            <person name="Hugenholtz P."/>
            <person name="Kyrpides N.C."/>
            <person name="Klenk H.P."/>
        </authorList>
    </citation>
    <scope>NUCLEOTIDE SEQUENCE [LARGE SCALE GENOMIC DNA]</scope>
    <source>
        <strain evidence="8">DSM 12940 / JCM 11049 / AX-2</strain>
    </source>
</reference>
<keyword evidence="5" id="KW-0653">Protein transport</keyword>
<dbReference type="Pfam" id="PF00902">
    <property type="entry name" value="TatC"/>
    <property type="match status" value="1"/>
</dbReference>
<evidence type="ECO:0000256" key="2">
    <source>
        <dbReference type="ARBA" id="ARBA00022692"/>
    </source>
</evidence>
<keyword evidence="2 5" id="KW-0812">Transmembrane</keyword>
<keyword evidence="5" id="KW-1003">Cell membrane</keyword>
<name>C7NVD1_HALUD</name>
<dbReference type="KEGG" id="hut:Huta_1032"/>
<feature type="transmembrane region" description="Helical" evidence="5">
    <location>
        <begin position="157"/>
        <end position="175"/>
    </location>
</feature>
<accession>C7NVD1</accession>
<evidence type="ECO:0000256" key="6">
    <source>
        <dbReference type="SAM" id="MobiDB-lite"/>
    </source>
</evidence>
<keyword evidence="5" id="KW-0813">Transport</keyword>
<feature type="transmembrane region" description="Helical" evidence="5">
    <location>
        <begin position="348"/>
        <end position="363"/>
    </location>
</feature>
<keyword evidence="5" id="KW-0811">Translocation</keyword>
<proteinExistence type="inferred from homology"/>
<feature type="transmembrane region" description="Helical" evidence="5">
    <location>
        <begin position="313"/>
        <end position="336"/>
    </location>
</feature>
<dbReference type="HAMAP" id="MF_00902">
    <property type="entry name" value="TatC"/>
    <property type="match status" value="1"/>
</dbReference>
<comment type="subunit">
    <text evidence="5">Forms a complex with TatA.</text>
</comment>
<feature type="transmembrane region" description="Helical" evidence="5">
    <location>
        <begin position="260"/>
        <end position="293"/>
    </location>
</feature>
<feature type="transmembrane region" description="Helical" evidence="5">
    <location>
        <begin position="228"/>
        <end position="248"/>
    </location>
</feature>
<feature type="transmembrane region" description="Helical" evidence="5">
    <location>
        <begin position="528"/>
        <end position="549"/>
    </location>
</feature>
<evidence type="ECO:0000256" key="3">
    <source>
        <dbReference type="ARBA" id="ARBA00022989"/>
    </source>
</evidence>
<feature type="region of interest" description="Disordered" evidence="6">
    <location>
        <begin position="1"/>
        <end position="142"/>
    </location>
</feature>
<feature type="transmembrane region" description="Helical" evidence="5">
    <location>
        <begin position="369"/>
        <end position="388"/>
    </location>
</feature>
<dbReference type="eggNOG" id="arCOG01919">
    <property type="taxonomic scope" value="Archaea"/>
</dbReference>
<dbReference type="OrthoDB" id="198870at2157"/>
<evidence type="ECO:0000313" key="8">
    <source>
        <dbReference type="Proteomes" id="UP000002071"/>
    </source>
</evidence>
<sequence length="561" mass="60592">MTDGDGPDDSEDPSENGRDSPDSARDDAVDSPGTADGSDDSTLDRDESAEPDDEAGVEDRSGGTDDETDADPETDDATEDDSGADDEDGDGTGAESADGNGTINSMEPVRTADEPPDQEPPRPTFESDPTEPVDDNKAPDDEEMPLADHIEEMVRRLGVVLVLMAGVSAVVFPFGEQIINTIWYSFLPGTFEQCPTTGTVVTPAGVTIKPACPRVYNPVATILARFKVATLAGFVVALPAFVYETYLFMRPGLFPRERRYYLAAVPTSLILATVGLAFSYILVLPAIFTYFLYYSESAADIAFALTETFDLMVLMMGFFAAIFQIPLFIMLAIMMGVTSRQWLADRRLLFWAAFGGIAFIFNPDPTGMAPFIVAATMIALFEGTLLLLSWTGSDGILPSPESIAARRPYAWLLALVTGYLASDAPLPAGYYEQLPGVVSGFIESNGLLGMTPVVVGGALIATYELLVFLAIRLLSMGRLKQVLFTGRVSLFRLRAPVWILSLTIGYFASPEPFLLDRANEIALAPVEAAALAGGLIVAFEVTLAIWRYVRPEQGQRLPLDR</sequence>
<dbReference type="AlphaFoldDB" id="C7NVD1"/>
<evidence type="ECO:0000256" key="1">
    <source>
        <dbReference type="ARBA" id="ARBA00004141"/>
    </source>
</evidence>
<dbReference type="PRINTS" id="PR01840">
    <property type="entry name" value="TATCFAMILY"/>
</dbReference>
<dbReference type="RefSeq" id="WP_015788791.1">
    <property type="nucleotide sequence ID" value="NC_013158.1"/>
</dbReference>
<dbReference type="GeneID" id="8383305"/>
<feature type="compositionally biased region" description="Acidic residues" evidence="6">
    <location>
        <begin position="1"/>
        <end position="14"/>
    </location>
</feature>
<dbReference type="InterPro" id="IPR002033">
    <property type="entry name" value="TatC"/>
</dbReference>
<dbReference type="eggNOG" id="arCOG02963">
    <property type="taxonomic scope" value="Archaea"/>
</dbReference>
<comment type="similarity">
    <text evidence="5">Belongs to the TatC family.</text>
</comment>
<dbReference type="GO" id="GO:0009977">
    <property type="term" value="F:proton motive force dependent protein transmembrane transporter activity"/>
    <property type="evidence" value="ECO:0007669"/>
    <property type="project" value="TreeGrafter"/>
</dbReference>
<keyword evidence="4 5" id="KW-0472">Membrane</keyword>
<dbReference type="STRING" id="519442.Huta_1032"/>
<feature type="transmembrane region" description="Helical" evidence="5">
    <location>
        <begin position="450"/>
        <end position="471"/>
    </location>
</feature>
<keyword evidence="8" id="KW-1185">Reference proteome</keyword>
<dbReference type="PANTHER" id="PTHR30371:SF0">
    <property type="entry name" value="SEC-INDEPENDENT PROTEIN TRANSLOCASE PROTEIN TATC, CHLOROPLASTIC-RELATED"/>
    <property type="match status" value="1"/>
</dbReference>
<dbReference type="GO" id="GO:0065002">
    <property type="term" value="P:intracellular protein transmembrane transport"/>
    <property type="evidence" value="ECO:0007669"/>
    <property type="project" value="TreeGrafter"/>
</dbReference>
<dbReference type="EMBL" id="CP001687">
    <property type="protein sequence ID" value="ACV11215.1"/>
    <property type="molecule type" value="Genomic_DNA"/>
</dbReference>
<comment type="function">
    <text evidence="5">Part of the twin-arginine translocation (Tat) system that transports large folded proteins containing a characteristic twin-arginine motif in their signal peptide across membranes.</text>
</comment>
<evidence type="ECO:0000256" key="5">
    <source>
        <dbReference type="HAMAP-Rule" id="MF_00902"/>
    </source>
</evidence>
<evidence type="ECO:0000256" key="4">
    <source>
        <dbReference type="ARBA" id="ARBA00023136"/>
    </source>
</evidence>
<protein>
    <recommendedName>
        <fullName evidence="5">Sec-independent protein translocase protein TatC</fullName>
    </recommendedName>
</protein>
<evidence type="ECO:0000313" key="7">
    <source>
        <dbReference type="EMBL" id="ACV11215.1"/>
    </source>
</evidence>
<feature type="compositionally biased region" description="Basic and acidic residues" evidence="6">
    <location>
        <begin position="15"/>
        <end position="28"/>
    </location>
</feature>
<comment type="subcellular location">
    <subcellularLocation>
        <location evidence="5">Cell membrane</location>
        <topology evidence="5">Multi-pass membrane protein</topology>
    </subcellularLocation>
    <subcellularLocation>
        <location evidence="1">Membrane</location>
        <topology evidence="1">Multi-pass membrane protein</topology>
    </subcellularLocation>
</comment>
<feature type="compositionally biased region" description="Acidic residues" evidence="6">
    <location>
        <begin position="64"/>
        <end position="90"/>
    </location>
</feature>
<dbReference type="HOGENOM" id="CLU_031942_8_2_2"/>
<feature type="transmembrane region" description="Helical" evidence="5">
    <location>
        <begin position="491"/>
        <end position="508"/>
    </location>
</feature>
<dbReference type="Proteomes" id="UP000002071">
    <property type="component" value="Chromosome"/>
</dbReference>
<feature type="transmembrane region" description="Helical" evidence="5">
    <location>
        <begin position="409"/>
        <end position="430"/>
    </location>
</feature>
<dbReference type="GO" id="GO:0033281">
    <property type="term" value="C:TAT protein transport complex"/>
    <property type="evidence" value="ECO:0007669"/>
    <property type="project" value="UniProtKB-UniRule"/>
</dbReference>
<comment type="caution">
    <text evidence="5">Lacks conserved residue(s) required for the propagation of feature annotation.</text>
</comment>
<dbReference type="GO" id="GO:0043953">
    <property type="term" value="P:protein transport by the Tat complex"/>
    <property type="evidence" value="ECO:0007669"/>
    <property type="project" value="UniProtKB-UniRule"/>
</dbReference>
<keyword evidence="3 5" id="KW-1133">Transmembrane helix</keyword>
<organism evidence="7 8">
    <name type="scientific">Halorhabdus utahensis (strain DSM 12940 / JCM 11049 / AX-2)</name>
    <dbReference type="NCBI Taxonomy" id="519442"/>
    <lineage>
        <taxon>Archaea</taxon>
        <taxon>Methanobacteriati</taxon>
        <taxon>Methanobacteriota</taxon>
        <taxon>Stenosarchaea group</taxon>
        <taxon>Halobacteria</taxon>
        <taxon>Halobacteriales</taxon>
        <taxon>Haloarculaceae</taxon>
        <taxon>Halorhabdus</taxon>
    </lineage>
</organism>